<dbReference type="Pfam" id="PF01568">
    <property type="entry name" value="Molydop_binding"/>
    <property type="match status" value="1"/>
</dbReference>
<dbReference type="RefSeq" id="WP_109272426.1">
    <property type="nucleotide sequence ID" value="NZ_QFFF01000002.1"/>
</dbReference>
<protein>
    <submittedName>
        <fullName evidence="3">Molybdopterin oxidoreductase</fullName>
    </submittedName>
</protein>
<dbReference type="Pfam" id="PF13247">
    <property type="entry name" value="Fer4_11"/>
    <property type="match status" value="1"/>
</dbReference>
<dbReference type="SUPFAM" id="SSF53706">
    <property type="entry name" value="Formate dehydrogenase/DMSO reductase, domains 1-3"/>
    <property type="match status" value="1"/>
</dbReference>
<dbReference type="PROSITE" id="PS51379">
    <property type="entry name" value="4FE4S_FER_2"/>
    <property type="match status" value="3"/>
</dbReference>
<feature type="domain" description="4Fe-4S ferredoxin-type" evidence="2">
    <location>
        <begin position="762"/>
        <end position="791"/>
    </location>
</feature>
<evidence type="ECO:0000313" key="3">
    <source>
        <dbReference type="EMBL" id="PWG01365.1"/>
    </source>
</evidence>
<feature type="region of interest" description="Disordered" evidence="1">
    <location>
        <begin position="488"/>
        <end position="507"/>
    </location>
</feature>
<dbReference type="CDD" id="cd10551">
    <property type="entry name" value="PsrB"/>
    <property type="match status" value="1"/>
</dbReference>
<dbReference type="PANTHER" id="PTHR42783:SF3">
    <property type="entry name" value="GLUTAMATE SYNTHASE [NADPH] SMALL CHAIN-RELATED"/>
    <property type="match status" value="1"/>
</dbReference>
<dbReference type="GO" id="GO:0043546">
    <property type="term" value="F:molybdopterin cofactor binding"/>
    <property type="evidence" value="ECO:0007669"/>
    <property type="project" value="InterPro"/>
</dbReference>
<dbReference type="Proteomes" id="UP000245916">
    <property type="component" value="Unassembled WGS sequence"/>
</dbReference>
<dbReference type="EMBL" id="QFFF01000002">
    <property type="protein sequence ID" value="PWG01365.1"/>
    <property type="molecule type" value="Genomic_DNA"/>
</dbReference>
<organism evidence="3 4">
    <name type="scientific">Allosphingosinicella humi</name>
    <dbReference type="NCBI Taxonomy" id="2068657"/>
    <lineage>
        <taxon>Bacteria</taxon>
        <taxon>Pseudomonadati</taxon>
        <taxon>Pseudomonadota</taxon>
        <taxon>Alphaproteobacteria</taxon>
        <taxon>Sphingomonadales</taxon>
        <taxon>Sphingomonadaceae</taxon>
        <taxon>Allosphingosinicella</taxon>
    </lineage>
</organism>
<evidence type="ECO:0000256" key="1">
    <source>
        <dbReference type="SAM" id="MobiDB-lite"/>
    </source>
</evidence>
<dbReference type="PANTHER" id="PTHR42783">
    <property type="entry name" value="GLUTAMATE SYNTHASE [NADPH] SMALL CHAIN"/>
    <property type="match status" value="1"/>
</dbReference>
<comment type="caution">
    <text evidence="3">The sequence shown here is derived from an EMBL/GenBank/DDBJ whole genome shotgun (WGS) entry which is preliminary data.</text>
</comment>
<dbReference type="Gene3D" id="2.20.25.90">
    <property type="entry name" value="ADC-like domains"/>
    <property type="match status" value="1"/>
</dbReference>
<sequence>MSGDTKAGLWRGIGDLTADRIESCLEAEFPALHRMGMMDRRDLMRLMGASLALAGLTACEKRQPPLLSQPFSPEGHVAGQPLYFATSLPLDGYGRGVLVKSHDGRPIKIEGNPLHPASLGATDPFMQAEILSLYDPDRSRTPRRGDEPMPWSALRRFLTEQRTEMASDGGQGTHVLFGATSSPTLAGLIDRLRSLYPAMRFHSYSPVSDLLAAPELIYRLDRADVVLSLGADFLGPGPAQVRYARDWKEARPRLIVIESTPTLTGAQADQRLPLAPHAIEALAAELAAGRGPPNVVQALSAGRAMVLAGRDQSPAVQALTHRLNSQLGAYGNGIVAIAPVRLAQPEGIEPLDALVAEMAAGRVRRLAVLDCNPGYDAPADFAFDELMTHVPVSIHLGLGHDETARVCRWHVPMRHVLESWGDLRAYDGTVGLQQPATVPLVPALSSIELLAALAGDRPDGGALVRRQWNGLAEEPWLRALEAGVISGTQAATTAPPSPPPAPSTRPVGLTLTFQPDPRMWDGRFANNAWLQELPSPLTKLVWGNAALIAPATAARLGLESGDKVEIAHRGASMTAPVWVMPGQAADVVTLPLGHGRRSAGRVGTRIGVDAFRLRPADAPWVVAGVDVRKVPGQARLVSTQRHHPIADPGAIRTAEAGAEDLPSLYPDYPSLGHVWGMVIDTDACIGCGACTIACQAENNIPVVGPDEVERGREMHWIRVDRYHEGPVEAPETHFQPVPCMHCEKAPCEVVCPVGATVHSAEGLNQMVYNRCIGTRTCSNNCPYKVRRFNWFDYQSEAPATPAPANNPRVTVRDRGVMEKCTYCVQRINAVRAEAKVEGRDIRDGDVQTACQQVCPTQAIVFGDLNDPNSEVARLRRNGRNYALLGNLGTRPRTTYLARVRRRT</sequence>
<gene>
    <name evidence="3" type="ORF">DF286_14690</name>
</gene>
<accession>A0A2U2IZ49</accession>
<dbReference type="Gene3D" id="3.30.70.20">
    <property type="match status" value="2"/>
</dbReference>
<dbReference type="InterPro" id="IPR017896">
    <property type="entry name" value="4Fe4S_Fe-S-bd"/>
</dbReference>
<evidence type="ECO:0000313" key="4">
    <source>
        <dbReference type="Proteomes" id="UP000245916"/>
    </source>
</evidence>
<dbReference type="AlphaFoldDB" id="A0A2U2IZ49"/>
<evidence type="ECO:0000259" key="2">
    <source>
        <dbReference type="PROSITE" id="PS51379"/>
    </source>
</evidence>
<reference evidence="3 4" key="1">
    <citation type="submission" date="2018-05" db="EMBL/GenBank/DDBJ databases">
        <title>Genome of Sphingosinicella humi QZX222.</title>
        <authorList>
            <person name="Qiao Z."/>
            <person name="Wang G."/>
        </authorList>
    </citation>
    <scope>NUCLEOTIDE SEQUENCE [LARGE SCALE GENOMIC DNA]</scope>
    <source>
        <strain evidence="3 4">QZX222</strain>
    </source>
</reference>
<dbReference type="OrthoDB" id="9779457at2"/>
<dbReference type="GO" id="GO:0016491">
    <property type="term" value="F:oxidoreductase activity"/>
    <property type="evidence" value="ECO:0007669"/>
    <property type="project" value="InterPro"/>
</dbReference>
<feature type="domain" description="4Fe-4S ferredoxin-type" evidence="2">
    <location>
        <begin position="730"/>
        <end position="761"/>
    </location>
</feature>
<dbReference type="InterPro" id="IPR006657">
    <property type="entry name" value="MoPterin_dinucl-bd_dom"/>
</dbReference>
<dbReference type="InterPro" id="IPR009010">
    <property type="entry name" value="Asp_de-COase-like_dom_sf"/>
</dbReference>
<dbReference type="SUPFAM" id="SSF50692">
    <property type="entry name" value="ADC-like"/>
    <property type="match status" value="1"/>
</dbReference>
<keyword evidence="4" id="KW-1185">Reference proteome</keyword>
<proteinExistence type="predicted"/>
<dbReference type="SUPFAM" id="SSF54862">
    <property type="entry name" value="4Fe-4S ferredoxins"/>
    <property type="match status" value="1"/>
</dbReference>
<dbReference type="Gene3D" id="2.40.40.20">
    <property type="match status" value="1"/>
</dbReference>
<dbReference type="Pfam" id="PF12797">
    <property type="entry name" value="Fer4_2"/>
    <property type="match status" value="1"/>
</dbReference>
<feature type="domain" description="4Fe-4S ferredoxin-type" evidence="2">
    <location>
        <begin position="675"/>
        <end position="705"/>
    </location>
</feature>
<dbReference type="CDD" id="cd02784">
    <property type="entry name" value="MopB_CT_PHLH"/>
    <property type="match status" value="1"/>
</dbReference>
<name>A0A2U2IZ49_9SPHN</name>